<protein>
    <recommendedName>
        <fullName evidence="4">YfhD family protein</fullName>
    </recommendedName>
</protein>
<reference evidence="2 3" key="1">
    <citation type="submission" date="2023-06" db="EMBL/GenBank/DDBJ databases">
        <title>Influencing factors and mechanism of Cr(VI) reduction by facultative anaerobic Exiguobacterium sp. PY14.</title>
        <authorList>
            <person name="Zou L."/>
        </authorList>
    </citation>
    <scope>NUCLEOTIDE SEQUENCE [LARGE SCALE GENOMIC DNA]</scope>
    <source>
        <strain evidence="2 3">PY14</strain>
    </source>
</reference>
<evidence type="ECO:0000313" key="3">
    <source>
        <dbReference type="Proteomes" id="UP001230807"/>
    </source>
</evidence>
<evidence type="ECO:0000313" key="2">
    <source>
        <dbReference type="EMBL" id="MDL5377456.1"/>
    </source>
</evidence>
<keyword evidence="3" id="KW-1185">Reference proteome</keyword>
<evidence type="ECO:0008006" key="4">
    <source>
        <dbReference type="Google" id="ProtNLM"/>
    </source>
</evidence>
<accession>A0ABT7MQL8</accession>
<dbReference type="RefSeq" id="WP_031200364.1">
    <property type="nucleotide sequence ID" value="NZ_CP183077.1"/>
</dbReference>
<feature type="region of interest" description="Disordered" evidence="1">
    <location>
        <begin position="1"/>
        <end position="71"/>
    </location>
</feature>
<feature type="compositionally biased region" description="Basic and acidic residues" evidence="1">
    <location>
        <begin position="44"/>
        <end position="71"/>
    </location>
</feature>
<sequence>MRMKKSQNPSKRPFDNPDAVDTDKESIFDQEGMETVDPIPVEELNQKVKDEKQKRHSKDDSASEKKYDGNK</sequence>
<proteinExistence type="predicted"/>
<evidence type="ECO:0000256" key="1">
    <source>
        <dbReference type="SAM" id="MobiDB-lite"/>
    </source>
</evidence>
<name>A0ABT7MQL8_9BACL</name>
<dbReference type="Proteomes" id="UP001230807">
    <property type="component" value="Unassembled WGS sequence"/>
</dbReference>
<feature type="compositionally biased region" description="Polar residues" evidence="1">
    <location>
        <begin position="1"/>
        <end position="10"/>
    </location>
</feature>
<gene>
    <name evidence="2" type="ORF">QR695_10610</name>
</gene>
<dbReference type="EMBL" id="JASWER010000008">
    <property type="protein sequence ID" value="MDL5377456.1"/>
    <property type="molecule type" value="Genomic_DNA"/>
</dbReference>
<comment type="caution">
    <text evidence="2">The sequence shown here is derived from an EMBL/GenBank/DDBJ whole genome shotgun (WGS) entry which is preliminary data.</text>
</comment>
<organism evidence="2 3">
    <name type="scientific">Exiguobacterium mexicanum</name>
    <dbReference type="NCBI Taxonomy" id="340146"/>
    <lineage>
        <taxon>Bacteria</taxon>
        <taxon>Bacillati</taxon>
        <taxon>Bacillota</taxon>
        <taxon>Bacilli</taxon>
        <taxon>Bacillales</taxon>
        <taxon>Bacillales Family XII. Incertae Sedis</taxon>
        <taxon>Exiguobacterium</taxon>
    </lineage>
</organism>